<dbReference type="AlphaFoldDB" id="A0A316DBE4"/>
<evidence type="ECO:0000313" key="2">
    <source>
        <dbReference type="Proteomes" id="UP000245634"/>
    </source>
</evidence>
<dbReference type="RefSeq" id="WP_170119374.1">
    <property type="nucleotide sequence ID" value="NZ_QGGL01000006.1"/>
</dbReference>
<gene>
    <name evidence="1" type="ORF">C7459_106235</name>
</gene>
<proteinExistence type="predicted"/>
<dbReference type="Proteomes" id="UP000245634">
    <property type="component" value="Unassembled WGS sequence"/>
</dbReference>
<dbReference type="Gene3D" id="3.10.450.50">
    <property type="match status" value="1"/>
</dbReference>
<accession>A0A316DBE4</accession>
<keyword evidence="2" id="KW-1185">Reference proteome</keyword>
<sequence length="134" mass="15075">MNRKIVILSTIVSLAVAGGLYFGVTKSEASATPEQEAKKAVIHYLDALKSGNVDEIMKYTNDTRFKDEASQRKVYTNLAKNERVKKAEIISFEKVDDTHMNVELKSTTDKEELPQQTLPVEFLNGQWKIVIGNN</sequence>
<name>A0A316DBE4_9BACL</name>
<comment type="caution">
    <text evidence="1">The sequence shown here is derived from an EMBL/GenBank/DDBJ whole genome shotgun (WGS) entry which is preliminary data.</text>
</comment>
<organism evidence="1 2">
    <name type="scientific">Tumebacillus permanentifrigoris</name>
    <dbReference type="NCBI Taxonomy" id="378543"/>
    <lineage>
        <taxon>Bacteria</taxon>
        <taxon>Bacillati</taxon>
        <taxon>Bacillota</taxon>
        <taxon>Bacilli</taxon>
        <taxon>Bacillales</taxon>
        <taxon>Alicyclobacillaceae</taxon>
        <taxon>Tumebacillus</taxon>
    </lineage>
</organism>
<evidence type="ECO:0000313" key="1">
    <source>
        <dbReference type="EMBL" id="PWK13946.1"/>
    </source>
</evidence>
<reference evidence="1 2" key="1">
    <citation type="submission" date="2018-05" db="EMBL/GenBank/DDBJ databases">
        <title>Genomic Encyclopedia of Type Strains, Phase IV (KMG-IV): sequencing the most valuable type-strain genomes for metagenomic binning, comparative biology and taxonomic classification.</title>
        <authorList>
            <person name="Goeker M."/>
        </authorList>
    </citation>
    <scope>NUCLEOTIDE SEQUENCE [LARGE SCALE GENOMIC DNA]</scope>
    <source>
        <strain evidence="1 2">DSM 18773</strain>
    </source>
</reference>
<protein>
    <submittedName>
        <fullName evidence="1">Uncharacterized protein DUF4878</fullName>
    </submittedName>
</protein>
<dbReference type="EMBL" id="QGGL01000006">
    <property type="protein sequence ID" value="PWK13946.1"/>
    <property type="molecule type" value="Genomic_DNA"/>
</dbReference>